<evidence type="ECO:0000256" key="5">
    <source>
        <dbReference type="SAM" id="MobiDB-lite"/>
    </source>
</evidence>
<name>A0A7Y0EU58_9BIFI</name>
<feature type="transmembrane region" description="Helical" evidence="6">
    <location>
        <begin position="36"/>
        <end position="58"/>
    </location>
</feature>
<dbReference type="GO" id="GO:0005886">
    <property type="term" value="C:plasma membrane"/>
    <property type="evidence" value="ECO:0007669"/>
    <property type="project" value="UniProtKB-SubCell"/>
</dbReference>
<organism evidence="8 9">
    <name type="scientific">Bifidobacterium erythrocebi</name>
    <dbReference type="NCBI Taxonomy" id="2675325"/>
    <lineage>
        <taxon>Bacteria</taxon>
        <taxon>Bacillati</taxon>
        <taxon>Actinomycetota</taxon>
        <taxon>Actinomycetes</taxon>
        <taxon>Bifidobacteriales</taxon>
        <taxon>Bifidobacteriaceae</taxon>
        <taxon>Bifidobacterium</taxon>
    </lineage>
</organism>
<feature type="transmembrane region" description="Helical" evidence="6">
    <location>
        <begin position="320"/>
        <end position="340"/>
    </location>
</feature>
<dbReference type="Proteomes" id="UP000529710">
    <property type="component" value="Unassembled WGS sequence"/>
</dbReference>
<evidence type="ECO:0000256" key="1">
    <source>
        <dbReference type="ARBA" id="ARBA00004651"/>
    </source>
</evidence>
<feature type="transmembrane region" description="Helical" evidence="6">
    <location>
        <begin position="160"/>
        <end position="179"/>
    </location>
</feature>
<comment type="subcellular location">
    <subcellularLocation>
        <location evidence="1">Cell membrane</location>
        <topology evidence="1">Multi-pass membrane protein</topology>
    </subcellularLocation>
</comment>
<dbReference type="PANTHER" id="PTHR23531:SF1">
    <property type="entry name" value="QUINOLENE RESISTANCE PROTEIN NORA"/>
    <property type="match status" value="1"/>
</dbReference>
<evidence type="ECO:0000259" key="7">
    <source>
        <dbReference type="PROSITE" id="PS50850"/>
    </source>
</evidence>
<dbReference type="PROSITE" id="PS50850">
    <property type="entry name" value="MFS"/>
    <property type="match status" value="1"/>
</dbReference>
<dbReference type="CDD" id="cd17489">
    <property type="entry name" value="MFS_YfcJ_like"/>
    <property type="match status" value="1"/>
</dbReference>
<dbReference type="InterPro" id="IPR011701">
    <property type="entry name" value="MFS"/>
</dbReference>
<feature type="transmembrane region" description="Helical" evidence="6">
    <location>
        <begin position="106"/>
        <end position="128"/>
    </location>
</feature>
<comment type="caution">
    <text evidence="8">The sequence shown here is derived from an EMBL/GenBank/DDBJ whole genome shotgun (WGS) entry which is preliminary data.</text>
</comment>
<sequence>MAQPAHSHSPNPTEKTESTAPAPHKAPKDRLITRDVALVMLATFFFMASNMTITPIVAGYGETLGATGAMMGVIAGVMSFVSLFCRPIAGNLSDLVSKRLLVATGTTLYIVAGALYCTANSTGMLIAARVVNGLGFACGSVCLATWVSLLLPIRHMGAGMGLYGIVNALAIAVGPALGIRLHQLVGYHLTFIASLVMNVFTLIVVMLVRNGGNPARRKAGARAGQTGQAGTAGMATVSQAPHQSHRLHRLHLSNLVEPRAIPLVVVFMMFAIPYFANQSFLVDYIAARHLAASSDLFFVCYAVALLLMRLTMKDLFDSKGFRFWLVACSIMMLGALAFLSGMTNDWYLLGAGIGMAGGYGLMSSVTQAQAVVIAGRERSGMANGTYYMGIDLGMALGPILAGVFYEHLPIAWFYPVFMVTIPLAWAVYAGFARMIHGRHGGRG</sequence>
<keyword evidence="2 6" id="KW-0812">Transmembrane</keyword>
<dbReference type="PANTHER" id="PTHR23531">
    <property type="entry name" value="QUINOLENE RESISTANCE PROTEIN NORA"/>
    <property type="match status" value="1"/>
</dbReference>
<dbReference type="InterPro" id="IPR020846">
    <property type="entry name" value="MFS_dom"/>
</dbReference>
<feature type="transmembrane region" description="Helical" evidence="6">
    <location>
        <begin position="64"/>
        <end position="85"/>
    </location>
</feature>
<feature type="transmembrane region" description="Helical" evidence="6">
    <location>
        <begin position="346"/>
        <end position="365"/>
    </location>
</feature>
<keyword evidence="3 6" id="KW-1133">Transmembrane helix</keyword>
<dbReference type="RefSeq" id="WP_169080249.1">
    <property type="nucleotide sequence ID" value="NZ_JAAIIF010000009.1"/>
</dbReference>
<dbReference type="Pfam" id="PF07690">
    <property type="entry name" value="MFS_1"/>
    <property type="match status" value="1"/>
</dbReference>
<keyword evidence="4 6" id="KW-0472">Membrane</keyword>
<dbReference type="SUPFAM" id="SSF103473">
    <property type="entry name" value="MFS general substrate transporter"/>
    <property type="match status" value="1"/>
</dbReference>
<feature type="transmembrane region" description="Helical" evidence="6">
    <location>
        <begin position="411"/>
        <end position="432"/>
    </location>
</feature>
<evidence type="ECO:0000256" key="3">
    <source>
        <dbReference type="ARBA" id="ARBA00022989"/>
    </source>
</evidence>
<feature type="transmembrane region" description="Helical" evidence="6">
    <location>
        <begin position="386"/>
        <end position="405"/>
    </location>
</feature>
<feature type="transmembrane region" description="Helical" evidence="6">
    <location>
        <begin position="288"/>
        <end position="308"/>
    </location>
</feature>
<feature type="transmembrane region" description="Helical" evidence="6">
    <location>
        <begin position="256"/>
        <end position="276"/>
    </location>
</feature>
<evidence type="ECO:0000313" key="9">
    <source>
        <dbReference type="Proteomes" id="UP000529710"/>
    </source>
</evidence>
<dbReference type="InterPro" id="IPR036259">
    <property type="entry name" value="MFS_trans_sf"/>
</dbReference>
<feature type="transmembrane region" description="Helical" evidence="6">
    <location>
        <begin position="134"/>
        <end position="153"/>
    </location>
</feature>
<evidence type="ECO:0000256" key="4">
    <source>
        <dbReference type="ARBA" id="ARBA00023136"/>
    </source>
</evidence>
<evidence type="ECO:0000256" key="6">
    <source>
        <dbReference type="SAM" id="Phobius"/>
    </source>
</evidence>
<dbReference type="Gene3D" id="1.20.1250.20">
    <property type="entry name" value="MFS general substrate transporter like domains"/>
    <property type="match status" value="1"/>
</dbReference>
<dbReference type="EMBL" id="JAAIIF010000009">
    <property type="protein sequence ID" value="NMM96444.1"/>
    <property type="molecule type" value="Genomic_DNA"/>
</dbReference>
<dbReference type="AlphaFoldDB" id="A0A7Y0EU58"/>
<feature type="region of interest" description="Disordered" evidence="5">
    <location>
        <begin position="1"/>
        <end position="26"/>
    </location>
</feature>
<feature type="transmembrane region" description="Helical" evidence="6">
    <location>
        <begin position="185"/>
        <end position="208"/>
    </location>
</feature>
<proteinExistence type="predicted"/>
<evidence type="ECO:0000256" key="2">
    <source>
        <dbReference type="ARBA" id="ARBA00022692"/>
    </source>
</evidence>
<protein>
    <submittedName>
        <fullName evidence="8">Transporter, major facilitator family protein</fullName>
    </submittedName>
</protein>
<reference evidence="8 9" key="1">
    <citation type="submission" date="2020-02" db="EMBL/GenBank/DDBJ databases">
        <title>Characterization of phylogenetic diversity of novel bifidobacterial species isolated in Czech ZOOs.</title>
        <authorList>
            <person name="Lugli G.A."/>
            <person name="Vera N.B."/>
            <person name="Ventura M."/>
        </authorList>
    </citation>
    <scope>NUCLEOTIDE SEQUENCE [LARGE SCALE GENOMIC DNA]</scope>
    <source>
        <strain evidence="8 9">DSM 109960</strain>
    </source>
</reference>
<gene>
    <name evidence="8" type="ORF">G1C98_1180</name>
</gene>
<keyword evidence="9" id="KW-1185">Reference proteome</keyword>
<feature type="compositionally biased region" description="Polar residues" evidence="5">
    <location>
        <begin position="1"/>
        <end position="13"/>
    </location>
</feature>
<accession>A0A7Y0EU58</accession>
<dbReference type="InterPro" id="IPR052714">
    <property type="entry name" value="MFS_Exporter"/>
</dbReference>
<evidence type="ECO:0000313" key="8">
    <source>
        <dbReference type="EMBL" id="NMM96444.1"/>
    </source>
</evidence>
<dbReference type="GO" id="GO:0022857">
    <property type="term" value="F:transmembrane transporter activity"/>
    <property type="evidence" value="ECO:0007669"/>
    <property type="project" value="InterPro"/>
</dbReference>
<feature type="domain" description="Major facilitator superfamily (MFS) profile" evidence="7">
    <location>
        <begin position="35"/>
        <end position="443"/>
    </location>
</feature>